<dbReference type="EMBL" id="JADILZ010000041">
    <property type="protein sequence ID" value="MBO8478171.1"/>
    <property type="molecule type" value="Genomic_DNA"/>
</dbReference>
<protein>
    <submittedName>
        <fullName evidence="3">Uncharacterized protein</fullName>
    </submittedName>
</protein>
<accession>A0A9D9NLS7</accession>
<comment type="caution">
    <text evidence="3">The sequence shown here is derived from an EMBL/GenBank/DDBJ whole genome shotgun (WGS) entry which is preliminary data.</text>
</comment>
<keyword evidence="1" id="KW-0472">Membrane</keyword>
<dbReference type="Proteomes" id="UP000823771">
    <property type="component" value="Unassembled WGS sequence"/>
</dbReference>
<proteinExistence type="predicted"/>
<keyword evidence="1" id="KW-0812">Transmembrane</keyword>
<evidence type="ECO:0000313" key="3">
    <source>
        <dbReference type="EMBL" id="MBO8478171.1"/>
    </source>
</evidence>
<feature type="transmembrane region" description="Helical" evidence="1">
    <location>
        <begin position="75"/>
        <end position="94"/>
    </location>
</feature>
<feature type="chain" id="PRO_5039117060" evidence="2">
    <location>
        <begin position="24"/>
        <end position="197"/>
    </location>
</feature>
<reference evidence="3" key="1">
    <citation type="submission" date="2020-10" db="EMBL/GenBank/DDBJ databases">
        <authorList>
            <person name="Gilroy R."/>
        </authorList>
    </citation>
    <scope>NUCLEOTIDE SEQUENCE</scope>
    <source>
        <strain evidence="3">2478</strain>
    </source>
</reference>
<keyword evidence="1" id="KW-1133">Transmembrane helix</keyword>
<feature type="signal peptide" evidence="2">
    <location>
        <begin position="1"/>
        <end position="23"/>
    </location>
</feature>
<organism evidence="3 4">
    <name type="scientific">Candidatus Cryptobacteroides excrementipullorum</name>
    <dbReference type="NCBI Taxonomy" id="2840761"/>
    <lineage>
        <taxon>Bacteria</taxon>
        <taxon>Pseudomonadati</taxon>
        <taxon>Bacteroidota</taxon>
        <taxon>Bacteroidia</taxon>
        <taxon>Bacteroidales</taxon>
        <taxon>Candidatus Cryptobacteroides</taxon>
    </lineage>
</organism>
<evidence type="ECO:0000256" key="2">
    <source>
        <dbReference type="SAM" id="SignalP"/>
    </source>
</evidence>
<gene>
    <name evidence="3" type="ORF">IAB80_04725</name>
</gene>
<reference evidence="3" key="2">
    <citation type="journal article" date="2021" name="PeerJ">
        <title>Extensive microbial diversity within the chicken gut microbiome revealed by metagenomics and culture.</title>
        <authorList>
            <person name="Gilroy R."/>
            <person name="Ravi A."/>
            <person name="Getino M."/>
            <person name="Pursley I."/>
            <person name="Horton D.L."/>
            <person name="Alikhan N.F."/>
            <person name="Baker D."/>
            <person name="Gharbi K."/>
            <person name="Hall N."/>
            <person name="Watson M."/>
            <person name="Adriaenssens E.M."/>
            <person name="Foster-Nyarko E."/>
            <person name="Jarju S."/>
            <person name="Secka A."/>
            <person name="Antonio M."/>
            <person name="Oren A."/>
            <person name="Chaudhuri R.R."/>
            <person name="La Ragione R."/>
            <person name="Hildebrand F."/>
            <person name="Pallen M.J."/>
        </authorList>
    </citation>
    <scope>NUCLEOTIDE SEQUENCE</scope>
    <source>
        <strain evidence="3">2478</strain>
    </source>
</reference>
<dbReference type="AlphaFoldDB" id="A0A9D9NLS7"/>
<sequence length="197" mass="20676">MRKIVFILVFIAGMTAGVHTASAQYCMDYGTISRKGADLYSGETKLSAEEVCSLLAETAEIPYSYYESTRKGFNAGKGMLIGFGALTGAGLVTLGVGAAGMFLEGMATGIGMIFTIPLAAMTGEKAEIDFNYRFYQVTMAGLIATGTGILGLAAGTAVFCVYKKRMNGIVKSCNYARLPVMLSCGAQKNGIGLAVNF</sequence>
<name>A0A9D9NLS7_9BACT</name>
<evidence type="ECO:0000313" key="4">
    <source>
        <dbReference type="Proteomes" id="UP000823771"/>
    </source>
</evidence>
<keyword evidence="2" id="KW-0732">Signal</keyword>
<evidence type="ECO:0000256" key="1">
    <source>
        <dbReference type="SAM" id="Phobius"/>
    </source>
</evidence>
<feature type="transmembrane region" description="Helical" evidence="1">
    <location>
        <begin position="140"/>
        <end position="162"/>
    </location>
</feature>